<feature type="domain" description="CBS" evidence="3">
    <location>
        <begin position="130"/>
        <end position="187"/>
    </location>
</feature>
<keyword evidence="5" id="KW-1185">Reference proteome</keyword>
<organism evidence="4 5">
    <name type="scientific">Methanobacterium alkalithermotolerans</name>
    <dbReference type="NCBI Taxonomy" id="2731220"/>
    <lineage>
        <taxon>Archaea</taxon>
        <taxon>Methanobacteriati</taxon>
        <taxon>Methanobacteriota</taxon>
        <taxon>Methanomada group</taxon>
        <taxon>Methanobacteria</taxon>
        <taxon>Methanobacteriales</taxon>
        <taxon>Methanobacteriaceae</taxon>
        <taxon>Methanobacterium</taxon>
    </lineage>
</organism>
<dbReference type="Gene3D" id="3.10.580.10">
    <property type="entry name" value="CBS-domain"/>
    <property type="match status" value="3"/>
</dbReference>
<protein>
    <submittedName>
        <fullName evidence="4">CBS domain-containing protein</fullName>
    </submittedName>
</protein>
<dbReference type="InterPro" id="IPR000644">
    <property type="entry name" value="CBS_dom"/>
</dbReference>
<evidence type="ECO:0000313" key="5">
    <source>
        <dbReference type="Proteomes" id="UP000681041"/>
    </source>
</evidence>
<dbReference type="InterPro" id="IPR046342">
    <property type="entry name" value="CBS_dom_sf"/>
</dbReference>
<evidence type="ECO:0000259" key="3">
    <source>
        <dbReference type="PROSITE" id="PS51371"/>
    </source>
</evidence>
<evidence type="ECO:0000256" key="2">
    <source>
        <dbReference type="PROSITE-ProRule" id="PRU00703"/>
    </source>
</evidence>
<accession>A0A8T8K9N2</accession>
<evidence type="ECO:0000256" key="1">
    <source>
        <dbReference type="ARBA" id="ARBA00023122"/>
    </source>
</evidence>
<evidence type="ECO:0000313" key="4">
    <source>
        <dbReference type="EMBL" id="QUH24305.1"/>
    </source>
</evidence>
<feature type="domain" description="CBS" evidence="3">
    <location>
        <begin position="200"/>
        <end position="264"/>
    </location>
</feature>
<reference evidence="4" key="1">
    <citation type="submission" date="2020-07" db="EMBL/GenBank/DDBJ databases">
        <title>Methanobacterium. sp. MethCan genome.</title>
        <authorList>
            <person name="Postec A."/>
            <person name="Quemeneur M."/>
        </authorList>
    </citation>
    <scope>NUCLEOTIDE SEQUENCE</scope>
    <source>
        <strain evidence="4">MethCAN</strain>
    </source>
</reference>
<gene>
    <name evidence="4" type="ORF">HYG87_05275</name>
</gene>
<dbReference type="SMART" id="SM00116">
    <property type="entry name" value="CBS"/>
    <property type="match status" value="4"/>
</dbReference>
<dbReference type="EMBL" id="CP058560">
    <property type="protein sequence ID" value="QUH24305.1"/>
    <property type="molecule type" value="Genomic_DNA"/>
</dbReference>
<feature type="domain" description="CBS" evidence="3">
    <location>
        <begin position="62"/>
        <end position="120"/>
    </location>
</feature>
<dbReference type="Pfam" id="PF00571">
    <property type="entry name" value="CBS"/>
    <property type="match status" value="4"/>
</dbReference>
<dbReference type="InterPro" id="IPR051257">
    <property type="entry name" value="Diverse_CBS-Domain"/>
</dbReference>
<sequence>MTSNPVSVSLDTSATRVRSILRDEDFRCIPVLNGDHLEGLITRGNMLNISTTKSNIEARGIMKKPKVILTPEMNIFKAAYNILSAAEIQAPVVESNNNLNLVGIVSVVDILRGLKEEGAEPHKKTLGDIKTKNVVSCDYHDLISKVWNQMDESGYSGLPVLKNGKLIGIITRKDLIKARHISTGMETEHGKRSIKVEKVMKTPTLVGTDDMLVDEAANLMIVNDIGRLPVVKNPVFVKKEPNRSKESELVGIVSREDILGSYLS</sequence>
<dbReference type="PANTHER" id="PTHR43080">
    <property type="entry name" value="CBS DOMAIN-CONTAINING PROTEIN CBSX3, MITOCHONDRIAL"/>
    <property type="match status" value="1"/>
</dbReference>
<dbReference type="KEGG" id="meme:HYG87_05275"/>
<dbReference type="SUPFAM" id="SSF54631">
    <property type="entry name" value="CBS-domain pair"/>
    <property type="match status" value="2"/>
</dbReference>
<dbReference type="AlphaFoldDB" id="A0A8T8K9N2"/>
<dbReference type="OrthoDB" id="8919at2157"/>
<feature type="domain" description="CBS" evidence="3">
    <location>
        <begin position="1"/>
        <end position="57"/>
    </location>
</feature>
<dbReference type="PANTHER" id="PTHR43080:SF2">
    <property type="entry name" value="CBS DOMAIN-CONTAINING PROTEIN"/>
    <property type="match status" value="1"/>
</dbReference>
<proteinExistence type="predicted"/>
<dbReference type="Proteomes" id="UP000681041">
    <property type="component" value="Chromosome"/>
</dbReference>
<name>A0A8T8K9N2_9EURY</name>
<dbReference type="PROSITE" id="PS51371">
    <property type="entry name" value="CBS"/>
    <property type="match status" value="4"/>
</dbReference>
<keyword evidence="1 2" id="KW-0129">CBS domain</keyword>